<dbReference type="RefSeq" id="WP_083091848.1">
    <property type="nucleotide sequence ID" value="NZ_LXWF01000033.1"/>
</dbReference>
<feature type="transmembrane region" description="Helical" evidence="2">
    <location>
        <begin position="69"/>
        <end position="89"/>
    </location>
</feature>
<organism evidence="3 4">
    <name type="scientific">Rothia nasimurium</name>
    <dbReference type="NCBI Taxonomy" id="85336"/>
    <lineage>
        <taxon>Bacteria</taxon>
        <taxon>Bacillati</taxon>
        <taxon>Actinomycetota</taxon>
        <taxon>Actinomycetes</taxon>
        <taxon>Micrococcales</taxon>
        <taxon>Micrococcaceae</taxon>
        <taxon>Rothia</taxon>
    </lineage>
</organism>
<dbReference type="OrthoDB" id="3261168at2"/>
<keyword evidence="4" id="KW-1185">Reference proteome</keyword>
<dbReference type="Pfam" id="PF10066">
    <property type="entry name" value="DUF2304"/>
    <property type="match status" value="1"/>
</dbReference>
<comment type="caution">
    <text evidence="3">The sequence shown here is derived from an EMBL/GenBank/DDBJ whole genome shotgun (WGS) entry which is preliminary data.</text>
</comment>
<proteinExistence type="predicted"/>
<dbReference type="InterPro" id="IPR019277">
    <property type="entry name" value="DUF2304"/>
</dbReference>
<evidence type="ECO:0000313" key="4">
    <source>
        <dbReference type="Proteomes" id="UP000192359"/>
    </source>
</evidence>
<keyword evidence="2" id="KW-0812">Transmembrane</keyword>
<feature type="transmembrane region" description="Helical" evidence="2">
    <location>
        <begin position="36"/>
        <end position="57"/>
    </location>
</feature>
<feature type="transmembrane region" description="Helical" evidence="2">
    <location>
        <begin position="6"/>
        <end position="24"/>
    </location>
</feature>
<feature type="region of interest" description="Disordered" evidence="1">
    <location>
        <begin position="112"/>
        <end position="132"/>
    </location>
</feature>
<keyword evidence="2" id="KW-0472">Membrane</keyword>
<reference evidence="3 4" key="1">
    <citation type="submission" date="2016-05" db="EMBL/GenBank/DDBJ databases">
        <title>Draft genome sequence of a porcine commensal Rothia nasimurium.</title>
        <authorList>
            <person name="Gaiser R.A."/>
            <person name="Van Baarlen P."/>
            <person name="Wells J.M."/>
        </authorList>
    </citation>
    <scope>NUCLEOTIDE SEQUENCE [LARGE SCALE GENOMIC DNA]</scope>
    <source>
        <strain evidence="3 4">PT-32</strain>
    </source>
</reference>
<keyword evidence="2" id="KW-1133">Transmembrane helix</keyword>
<dbReference type="EMBL" id="LXWF01000033">
    <property type="protein sequence ID" value="ORC17364.1"/>
    <property type="molecule type" value="Genomic_DNA"/>
</dbReference>
<dbReference type="AlphaFoldDB" id="A0A1Y1RP45"/>
<accession>A0A1Y1RP45</accession>
<gene>
    <name evidence="3" type="ORF">A7979_02870</name>
</gene>
<sequence length="132" mass="14675">MSTNAYIFFLVFAAVIVLLVLAQVRNQNMKEKYAALWLIVSAIIILLVLFPRLLSFFADLIGIESPVNLLFLLAIIMLIGVCLHLTAALSKTGEDVRVLAEEVAILRAVQNQPDNKQHQRAVERAEKSESGK</sequence>
<feature type="compositionally biased region" description="Basic and acidic residues" evidence="1">
    <location>
        <begin position="115"/>
        <end position="132"/>
    </location>
</feature>
<protein>
    <recommendedName>
        <fullName evidence="5">DUF2304 domain-containing protein</fullName>
    </recommendedName>
</protein>
<evidence type="ECO:0000256" key="2">
    <source>
        <dbReference type="SAM" id="Phobius"/>
    </source>
</evidence>
<evidence type="ECO:0008006" key="5">
    <source>
        <dbReference type="Google" id="ProtNLM"/>
    </source>
</evidence>
<evidence type="ECO:0000256" key="1">
    <source>
        <dbReference type="SAM" id="MobiDB-lite"/>
    </source>
</evidence>
<name>A0A1Y1RP45_9MICC</name>
<evidence type="ECO:0000313" key="3">
    <source>
        <dbReference type="EMBL" id="ORC17364.1"/>
    </source>
</evidence>
<dbReference type="Proteomes" id="UP000192359">
    <property type="component" value="Unassembled WGS sequence"/>
</dbReference>